<evidence type="ECO:0000256" key="1">
    <source>
        <dbReference type="SAM" id="Phobius"/>
    </source>
</evidence>
<keyword evidence="3" id="KW-0012">Acyltransferase</keyword>
<feature type="transmembrane region" description="Helical" evidence="1">
    <location>
        <begin position="139"/>
        <end position="157"/>
    </location>
</feature>
<feature type="transmembrane region" description="Helical" evidence="1">
    <location>
        <begin position="68"/>
        <end position="90"/>
    </location>
</feature>
<evidence type="ECO:0000313" key="3">
    <source>
        <dbReference type="EMBL" id="MCW3798198.1"/>
    </source>
</evidence>
<protein>
    <submittedName>
        <fullName evidence="3">Acyltransferase</fullName>
    </submittedName>
</protein>
<feature type="transmembrane region" description="Helical" evidence="1">
    <location>
        <begin position="110"/>
        <end position="132"/>
    </location>
</feature>
<organism evidence="3 4">
    <name type="scientific">Sphingomonas arvum</name>
    <dbReference type="NCBI Taxonomy" id="2992113"/>
    <lineage>
        <taxon>Bacteria</taxon>
        <taxon>Pseudomonadati</taxon>
        <taxon>Pseudomonadota</taxon>
        <taxon>Alphaproteobacteria</taxon>
        <taxon>Sphingomonadales</taxon>
        <taxon>Sphingomonadaceae</taxon>
        <taxon>Sphingomonas</taxon>
    </lineage>
</organism>
<dbReference type="PANTHER" id="PTHR23028">
    <property type="entry name" value="ACETYLTRANSFERASE"/>
    <property type="match status" value="1"/>
</dbReference>
<dbReference type="Proteomes" id="UP001526246">
    <property type="component" value="Unassembled WGS sequence"/>
</dbReference>
<feature type="transmembrane region" description="Helical" evidence="1">
    <location>
        <begin position="203"/>
        <end position="218"/>
    </location>
</feature>
<reference evidence="3 4" key="1">
    <citation type="submission" date="2022-10" db="EMBL/GenBank/DDBJ databases">
        <title>Sphingomonas sp.</title>
        <authorList>
            <person name="Jin C."/>
        </authorList>
    </citation>
    <scope>NUCLEOTIDE SEQUENCE [LARGE SCALE GENOMIC DNA]</scope>
    <source>
        <strain evidence="3 4">BN140010</strain>
    </source>
</reference>
<keyword evidence="1" id="KW-0472">Membrane</keyword>
<gene>
    <name evidence="3" type="ORF">OMW55_10315</name>
</gene>
<keyword evidence="1" id="KW-1133">Transmembrane helix</keyword>
<sequence length="332" mass="36662">MIRPLTSLRFVAALLVVAHHFFGFRAGYAGVSFFFVLSGYVLTINYAGKIGTAEQRRQFWWKRFARIYPLHLLTFVLALPLGVDLVALPFNLTLLQSFVPLGPVYFSFNAPSWSISDEAMFYAVFPLLLAWLRPRPLRRLAWWAATFATVAVGAAVLSPQPLAGEPTHWLFYILPPARLIEFAFGIGLGLLPAARSAGWREEAMALALAAAGLALVYADLPGSLASAMIFWPGAVALVRTFATSRGPLARLLSQGWAVLLGEASFALYMVHFPLLRLELAPPLPTALGAVALSIALHRYFEKPVQRRLLELWSGRGNPNGRWRFGRNSAQDL</sequence>
<feature type="transmembrane region" description="Helical" evidence="1">
    <location>
        <begin position="28"/>
        <end position="47"/>
    </location>
</feature>
<dbReference type="Pfam" id="PF01757">
    <property type="entry name" value="Acyl_transf_3"/>
    <property type="match status" value="1"/>
</dbReference>
<accession>A0ABT3JGI5</accession>
<comment type="caution">
    <text evidence="3">The sequence shown here is derived from an EMBL/GenBank/DDBJ whole genome shotgun (WGS) entry which is preliminary data.</text>
</comment>
<dbReference type="RefSeq" id="WP_264882926.1">
    <property type="nucleotide sequence ID" value="NZ_JAPDOB010000002.1"/>
</dbReference>
<dbReference type="GO" id="GO:0016746">
    <property type="term" value="F:acyltransferase activity"/>
    <property type="evidence" value="ECO:0007669"/>
    <property type="project" value="UniProtKB-KW"/>
</dbReference>
<evidence type="ECO:0000259" key="2">
    <source>
        <dbReference type="Pfam" id="PF01757"/>
    </source>
</evidence>
<dbReference type="PANTHER" id="PTHR23028:SF53">
    <property type="entry name" value="ACYL_TRANSF_3 DOMAIN-CONTAINING PROTEIN"/>
    <property type="match status" value="1"/>
</dbReference>
<keyword evidence="1" id="KW-0812">Transmembrane</keyword>
<dbReference type="InterPro" id="IPR050879">
    <property type="entry name" value="Acyltransferase_3"/>
</dbReference>
<proteinExistence type="predicted"/>
<feature type="transmembrane region" description="Helical" evidence="1">
    <location>
        <begin position="169"/>
        <end position="191"/>
    </location>
</feature>
<dbReference type="EMBL" id="JAPDOB010000002">
    <property type="protein sequence ID" value="MCW3798198.1"/>
    <property type="molecule type" value="Genomic_DNA"/>
</dbReference>
<feature type="domain" description="Acyltransferase 3" evidence="2">
    <location>
        <begin position="7"/>
        <end position="276"/>
    </location>
</feature>
<name>A0ABT3JGI5_9SPHN</name>
<keyword evidence="4" id="KW-1185">Reference proteome</keyword>
<evidence type="ECO:0000313" key="4">
    <source>
        <dbReference type="Proteomes" id="UP001526246"/>
    </source>
</evidence>
<dbReference type="InterPro" id="IPR002656">
    <property type="entry name" value="Acyl_transf_3_dom"/>
</dbReference>
<feature type="transmembrane region" description="Helical" evidence="1">
    <location>
        <begin position="280"/>
        <end position="300"/>
    </location>
</feature>
<keyword evidence="3" id="KW-0808">Transferase</keyword>